<proteinExistence type="predicted"/>
<dbReference type="SMART" id="SM00471">
    <property type="entry name" value="HDc"/>
    <property type="match status" value="1"/>
</dbReference>
<comment type="caution">
    <text evidence="2">The sequence shown here is derived from an EMBL/GenBank/DDBJ whole genome shotgun (WGS) entry which is preliminary data.</text>
</comment>
<dbReference type="InterPro" id="IPR003607">
    <property type="entry name" value="HD/PDEase_dom"/>
</dbReference>
<protein>
    <submittedName>
        <fullName evidence="2">Phosphohydrolase</fullName>
    </submittedName>
</protein>
<dbReference type="InterPro" id="IPR006674">
    <property type="entry name" value="HD_domain"/>
</dbReference>
<sequence>MTPDQTRRQAAYEAEVLRLWADRADGAHDLAHLRRVWANCQRIARFEGGADAEILMAAAFFHDAVNLPKDSPDRAQASRRSAEAAVAYLSGTDFPASKLPGVAHAIAAHSFSAGIAPETQEARILQDADRLEALGALGIARMFYVAGAMNAALFDAKDPLAHHRPLDDRAFALDHLEVKLFPIVETMNTQEGRAIAEERAEWMASFRTRLLHEVG</sequence>
<reference evidence="2" key="1">
    <citation type="journal article" date="2014" name="Int. J. Syst. Evol. Microbiol.">
        <title>Complete genome sequence of Corynebacterium casei LMG S-19264T (=DSM 44701T), isolated from a smear-ripened cheese.</title>
        <authorList>
            <consortium name="US DOE Joint Genome Institute (JGI-PGF)"/>
            <person name="Walter F."/>
            <person name="Albersmeier A."/>
            <person name="Kalinowski J."/>
            <person name="Ruckert C."/>
        </authorList>
    </citation>
    <scope>NUCLEOTIDE SEQUENCE</scope>
    <source>
        <strain evidence="2">KCTC 23714</strain>
    </source>
</reference>
<evidence type="ECO:0000313" key="3">
    <source>
        <dbReference type="Proteomes" id="UP000628984"/>
    </source>
</evidence>
<dbReference type="PANTHER" id="PTHR33594">
    <property type="entry name" value="SUPERFAMILY HYDROLASE, PUTATIVE (AFU_ORTHOLOGUE AFUA_1G03035)-RELATED"/>
    <property type="match status" value="1"/>
</dbReference>
<dbReference type="CDD" id="cd00077">
    <property type="entry name" value="HDc"/>
    <property type="match status" value="1"/>
</dbReference>
<reference evidence="2" key="2">
    <citation type="submission" date="2020-09" db="EMBL/GenBank/DDBJ databases">
        <authorList>
            <person name="Sun Q."/>
            <person name="Kim S."/>
        </authorList>
    </citation>
    <scope>NUCLEOTIDE SEQUENCE</scope>
    <source>
        <strain evidence="2">KCTC 23714</strain>
    </source>
</reference>
<feature type="domain" description="HD/PDEase" evidence="1">
    <location>
        <begin position="25"/>
        <end position="143"/>
    </location>
</feature>
<dbReference type="SUPFAM" id="SSF109604">
    <property type="entry name" value="HD-domain/PDEase-like"/>
    <property type="match status" value="1"/>
</dbReference>
<evidence type="ECO:0000259" key="1">
    <source>
        <dbReference type="SMART" id="SM00471"/>
    </source>
</evidence>
<dbReference type="Gene3D" id="1.10.3210.50">
    <property type="match status" value="1"/>
</dbReference>
<dbReference type="Pfam" id="PF01966">
    <property type="entry name" value="HD"/>
    <property type="match status" value="1"/>
</dbReference>
<accession>A0A918IYA4</accession>
<gene>
    <name evidence="2" type="ORF">GCM10011452_26320</name>
</gene>
<name>A0A918IYA4_9RHOB</name>
<dbReference type="PANTHER" id="PTHR33594:SF1">
    <property type="entry name" value="HD_PDEASE DOMAIN-CONTAINING PROTEIN"/>
    <property type="match status" value="1"/>
</dbReference>
<evidence type="ECO:0000313" key="2">
    <source>
        <dbReference type="EMBL" id="GGW36553.1"/>
    </source>
</evidence>
<organism evidence="2 3">
    <name type="scientific">Gemmobacter lanyuensis</name>
    <dbReference type="NCBI Taxonomy" id="1054497"/>
    <lineage>
        <taxon>Bacteria</taxon>
        <taxon>Pseudomonadati</taxon>
        <taxon>Pseudomonadota</taxon>
        <taxon>Alphaproteobacteria</taxon>
        <taxon>Rhodobacterales</taxon>
        <taxon>Paracoccaceae</taxon>
        <taxon>Gemmobacter</taxon>
    </lineage>
</organism>
<keyword evidence="3" id="KW-1185">Reference proteome</keyword>
<dbReference type="RefSeq" id="WP_189634341.1">
    <property type="nucleotide sequence ID" value="NZ_BMYQ01000008.1"/>
</dbReference>
<dbReference type="AlphaFoldDB" id="A0A918IYA4"/>
<dbReference type="Proteomes" id="UP000628984">
    <property type="component" value="Unassembled WGS sequence"/>
</dbReference>
<dbReference type="EMBL" id="BMYQ01000008">
    <property type="protein sequence ID" value="GGW36553.1"/>
    <property type="molecule type" value="Genomic_DNA"/>
</dbReference>